<dbReference type="PANTHER" id="PTHR30457:SF0">
    <property type="entry name" value="PHOSPHATASE, PUTATIVE (AFU_ORTHOLOGUE AFUA_4G01070)-RELATED"/>
    <property type="match status" value="1"/>
</dbReference>
<evidence type="ECO:0000313" key="7">
    <source>
        <dbReference type="Proteomes" id="UP000092993"/>
    </source>
</evidence>
<evidence type="ECO:0000256" key="3">
    <source>
        <dbReference type="ARBA" id="ARBA00022801"/>
    </source>
</evidence>
<proteinExistence type="inferred from homology"/>
<accession>A0A1C7MDD6</accession>
<feature type="chain" id="PRO_5008889075" evidence="4">
    <location>
        <begin position="20"/>
        <end position="280"/>
    </location>
</feature>
<dbReference type="InterPro" id="IPR036523">
    <property type="entry name" value="SurE-like_sf"/>
</dbReference>
<dbReference type="GO" id="GO:0008252">
    <property type="term" value="F:nucleotidase activity"/>
    <property type="evidence" value="ECO:0007669"/>
    <property type="project" value="InterPro"/>
</dbReference>
<evidence type="ECO:0000256" key="4">
    <source>
        <dbReference type="SAM" id="SignalP"/>
    </source>
</evidence>
<keyword evidence="4" id="KW-0732">Signal</keyword>
<dbReference type="AlphaFoldDB" id="A0A1C7MDD6"/>
<protein>
    <submittedName>
        <fullName evidence="6">Acid phosphatase</fullName>
    </submittedName>
</protein>
<dbReference type="OrthoDB" id="4018688at2759"/>
<dbReference type="Gene3D" id="3.40.1210.10">
    <property type="entry name" value="Survival protein SurE-like phosphatase/nucleotidase"/>
    <property type="match status" value="1"/>
</dbReference>
<dbReference type="OMA" id="VANGCEY"/>
<comment type="similarity">
    <text evidence="1">Belongs to the SurE nucleotidase family.</text>
</comment>
<organism evidence="6 7">
    <name type="scientific">Grifola frondosa</name>
    <name type="common">Maitake</name>
    <name type="synonym">Polyporus frondosus</name>
    <dbReference type="NCBI Taxonomy" id="5627"/>
    <lineage>
        <taxon>Eukaryota</taxon>
        <taxon>Fungi</taxon>
        <taxon>Dikarya</taxon>
        <taxon>Basidiomycota</taxon>
        <taxon>Agaricomycotina</taxon>
        <taxon>Agaricomycetes</taxon>
        <taxon>Polyporales</taxon>
        <taxon>Grifolaceae</taxon>
        <taxon>Grifola</taxon>
    </lineage>
</organism>
<dbReference type="STRING" id="5627.A0A1C7MDD6"/>
<dbReference type="InterPro" id="IPR030048">
    <property type="entry name" value="SurE"/>
</dbReference>
<keyword evidence="7" id="KW-1185">Reference proteome</keyword>
<feature type="domain" description="Survival protein SurE-like phosphatase/nucleotidase" evidence="5">
    <location>
        <begin position="23"/>
        <end position="200"/>
    </location>
</feature>
<reference evidence="6 7" key="1">
    <citation type="submission" date="2016-03" db="EMBL/GenBank/DDBJ databases">
        <title>Whole genome sequencing of Grifola frondosa 9006-11.</title>
        <authorList>
            <person name="Min B."/>
            <person name="Park H."/>
            <person name="Kim J.-G."/>
            <person name="Cho H."/>
            <person name="Oh Y.-L."/>
            <person name="Kong W.-S."/>
            <person name="Choi I.-G."/>
        </authorList>
    </citation>
    <scope>NUCLEOTIDE SEQUENCE [LARGE SCALE GENOMIC DNA]</scope>
    <source>
        <strain evidence="6 7">9006-11</strain>
    </source>
</reference>
<sequence length="280" mass="28863">MHTWTRLVAVLSVVTAINAQNLILTNDDGWAVAQIRAQNDALNAAGFNVVLSAPAENESGQDLRFNASDTRLNYVNSFPVDAVRFGIQTLAPEFFGSAPDFVVSGPNVGNNLGSGVTGSGTVGAACEAALEGIPSTAFSGDTASQVSYTTLDSSPNSQSSLAARLYSTLTVTFVQTLLASSARPVLPPGVTLNVNYPSTSGCSAAADYSWVFTRLTPNSSAVDVETCGSDHLPDETSVVDRSGCFASVTVINATTKTDVDAATQGAVLARLTGLVTCLPS</sequence>
<dbReference type="GO" id="GO:0046872">
    <property type="term" value="F:metal ion binding"/>
    <property type="evidence" value="ECO:0007669"/>
    <property type="project" value="UniProtKB-KW"/>
</dbReference>
<comment type="caution">
    <text evidence="6">The sequence shown here is derived from an EMBL/GenBank/DDBJ whole genome shotgun (WGS) entry which is preliminary data.</text>
</comment>
<dbReference type="EMBL" id="LUGG01000005">
    <property type="protein sequence ID" value="OBZ74910.1"/>
    <property type="molecule type" value="Genomic_DNA"/>
</dbReference>
<gene>
    <name evidence="6" type="primary">PHO2_1</name>
    <name evidence="6" type="ORF">A0H81_05321</name>
</gene>
<evidence type="ECO:0000256" key="1">
    <source>
        <dbReference type="ARBA" id="ARBA00011062"/>
    </source>
</evidence>
<dbReference type="Pfam" id="PF01975">
    <property type="entry name" value="SurE"/>
    <property type="match status" value="1"/>
</dbReference>
<keyword evidence="3" id="KW-0378">Hydrolase</keyword>
<name>A0A1C7MDD6_GRIFR</name>
<keyword evidence="2" id="KW-0479">Metal-binding</keyword>
<evidence type="ECO:0000259" key="5">
    <source>
        <dbReference type="Pfam" id="PF01975"/>
    </source>
</evidence>
<feature type="signal peptide" evidence="4">
    <location>
        <begin position="1"/>
        <end position="19"/>
    </location>
</feature>
<evidence type="ECO:0000313" key="6">
    <source>
        <dbReference type="EMBL" id="OBZ74910.1"/>
    </source>
</evidence>
<dbReference type="Proteomes" id="UP000092993">
    <property type="component" value="Unassembled WGS sequence"/>
</dbReference>
<dbReference type="InterPro" id="IPR002828">
    <property type="entry name" value="SurE-like_Pase/nucleotidase"/>
</dbReference>
<evidence type="ECO:0000256" key="2">
    <source>
        <dbReference type="ARBA" id="ARBA00022723"/>
    </source>
</evidence>
<dbReference type="PANTHER" id="PTHR30457">
    <property type="entry name" value="5'-NUCLEOTIDASE SURE"/>
    <property type="match status" value="1"/>
</dbReference>
<dbReference type="SUPFAM" id="SSF64167">
    <property type="entry name" value="SurE-like"/>
    <property type="match status" value="1"/>
</dbReference>